<feature type="chain" id="PRO_5013340183" evidence="2">
    <location>
        <begin position="21"/>
        <end position="136"/>
    </location>
</feature>
<reference evidence="4" key="1">
    <citation type="journal article" date="2017" name="Genome Biol.">
        <title>Comparative genomics reveals high biological diversity and specific adaptations in the industrially and medically important fungal genus Aspergillus.</title>
        <authorList>
            <person name="de Vries R.P."/>
            <person name="Riley R."/>
            <person name="Wiebenga A."/>
            <person name="Aguilar-Osorio G."/>
            <person name="Amillis S."/>
            <person name="Uchima C.A."/>
            <person name="Anderluh G."/>
            <person name="Asadollahi M."/>
            <person name="Askin M."/>
            <person name="Barry K."/>
            <person name="Battaglia E."/>
            <person name="Bayram O."/>
            <person name="Benocci T."/>
            <person name="Braus-Stromeyer S.A."/>
            <person name="Caldana C."/>
            <person name="Canovas D."/>
            <person name="Cerqueira G.C."/>
            <person name="Chen F."/>
            <person name="Chen W."/>
            <person name="Choi C."/>
            <person name="Clum A."/>
            <person name="Dos Santos R.A."/>
            <person name="Damasio A.R."/>
            <person name="Diallinas G."/>
            <person name="Emri T."/>
            <person name="Fekete E."/>
            <person name="Flipphi M."/>
            <person name="Freyberg S."/>
            <person name="Gallo A."/>
            <person name="Gournas C."/>
            <person name="Habgood R."/>
            <person name="Hainaut M."/>
            <person name="Harispe M.L."/>
            <person name="Henrissat B."/>
            <person name="Hilden K.S."/>
            <person name="Hope R."/>
            <person name="Hossain A."/>
            <person name="Karabika E."/>
            <person name="Karaffa L."/>
            <person name="Karanyi Z."/>
            <person name="Krasevec N."/>
            <person name="Kuo A."/>
            <person name="Kusch H."/>
            <person name="LaButti K."/>
            <person name="Lagendijk E.L."/>
            <person name="Lapidus A."/>
            <person name="Levasseur A."/>
            <person name="Lindquist E."/>
            <person name="Lipzen A."/>
            <person name="Logrieco A.F."/>
            <person name="MacCabe A."/>
            <person name="Maekelae M.R."/>
            <person name="Malavazi I."/>
            <person name="Melin P."/>
            <person name="Meyer V."/>
            <person name="Mielnichuk N."/>
            <person name="Miskei M."/>
            <person name="Molnar A.P."/>
            <person name="Mule G."/>
            <person name="Ngan C.Y."/>
            <person name="Orejas M."/>
            <person name="Orosz E."/>
            <person name="Ouedraogo J.P."/>
            <person name="Overkamp K.M."/>
            <person name="Park H.-S."/>
            <person name="Perrone G."/>
            <person name="Piumi F."/>
            <person name="Punt P.J."/>
            <person name="Ram A.F."/>
            <person name="Ramon A."/>
            <person name="Rauscher S."/>
            <person name="Record E."/>
            <person name="Riano-Pachon D.M."/>
            <person name="Robert V."/>
            <person name="Roehrig J."/>
            <person name="Ruller R."/>
            <person name="Salamov A."/>
            <person name="Salih N.S."/>
            <person name="Samson R.A."/>
            <person name="Sandor E."/>
            <person name="Sanguinetti M."/>
            <person name="Schuetze T."/>
            <person name="Sepcic K."/>
            <person name="Shelest E."/>
            <person name="Sherlock G."/>
            <person name="Sophianopoulou V."/>
            <person name="Squina F.M."/>
            <person name="Sun H."/>
            <person name="Susca A."/>
            <person name="Todd R.B."/>
            <person name="Tsang A."/>
            <person name="Unkles S.E."/>
            <person name="van de Wiele N."/>
            <person name="van Rossen-Uffink D."/>
            <person name="Oliveira J.V."/>
            <person name="Vesth T.C."/>
            <person name="Visser J."/>
            <person name="Yu J.-H."/>
            <person name="Zhou M."/>
            <person name="Andersen M.R."/>
            <person name="Archer D.B."/>
            <person name="Baker S.E."/>
            <person name="Benoit I."/>
            <person name="Brakhage A.A."/>
            <person name="Braus G.H."/>
            <person name="Fischer R."/>
            <person name="Frisvad J.C."/>
            <person name="Goldman G.H."/>
            <person name="Houbraken J."/>
            <person name="Oakley B."/>
            <person name="Pocsi I."/>
            <person name="Scazzocchio C."/>
            <person name="Seiboth B."/>
            <person name="vanKuyk P.A."/>
            <person name="Wortman J."/>
            <person name="Dyer P.S."/>
            <person name="Grigoriev I.V."/>
        </authorList>
    </citation>
    <scope>NUCLEOTIDE SEQUENCE [LARGE SCALE GENOMIC DNA]</scope>
    <source>
        <strain evidence="4">ITEM 5010</strain>
    </source>
</reference>
<dbReference type="STRING" id="602072.A0A1R3RB45"/>
<keyword evidence="4" id="KW-1185">Reference proteome</keyword>
<feature type="region of interest" description="Disordered" evidence="1">
    <location>
        <begin position="24"/>
        <end position="53"/>
    </location>
</feature>
<dbReference type="VEuPathDB" id="FungiDB:ASPCADRAFT_211034"/>
<dbReference type="Proteomes" id="UP000188318">
    <property type="component" value="Unassembled WGS sequence"/>
</dbReference>
<feature type="compositionally biased region" description="Pro residues" evidence="1">
    <location>
        <begin position="26"/>
        <end position="42"/>
    </location>
</feature>
<evidence type="ECO:0000256" key="1">
    <source>
        <dbReference type="SAM" id="MobiDB-lite"/>
    </source>
</evidence>
<dbReference type="OMA" id="QDNTDAT"/>
<evidence type="ECO:0000313" key="3">
    <source>
        <dbReference type="EMBL" id="OOF91677.1"/>
    </source>
</evidence>
<dbReference type="OrthoDB" id="4349001at2759"/>
<gene>
    <name evidence="3" type="ORF">ASPCADRAFT_211034</name>
</gene>
<evidence type="ECO:0000256" key="2">
    <source>
        <dbReference type="SAM" id="SignalP"/>
    </source>
</evidence>
<name>A0A1R3RB45_ASPC5</name>
<dbReference type="EMBL" id="KV907510">
    <property type="protein sequence ID" value="OOF91677.1"/>
    <property type="molecule type" value="Genomic_DNA"/>
</dbReference>
<dbReference type="AlphaFoldDB" id="A0A1R3RB45"/>
<organism evidence="3 4">
    <name type="scientific">Aspergillus carbonarius (strain ITEM 5010)</name>
    <dbReference type="NCBI Taxonomy" id="602072"/>
    <lineage>
        <taxon>Eukaryota</taxon>
        <taxon>Fungi</taxon>
        <taxon>Dikarya</taxon>
        <taxon>Ascomycota</taxon>
        <taxon>Pezizomycotina</taxon>
        <taxon>Eurotiomycetes</taxon>
        <taxon>Eurotiomycetidae</taxon>
        <taxon>Eurotiales</taxon>
        <taxon>Aspergillaceae</taxon>
        <taxon>Aspergillus</taxon>
        <taxon>Aspergillus subgen. Circumdati</taxon>
    </lineage>
</organism>
<accession>A0A1R3RB45</accession>
<sequence length="136" mass="13942">MKPSTIIFCLVPTIALAVEADQAPPAVSPTPSLPNANPPAPLPQISTPSNTDDDLRLLEVRTVPDEVGTADDTDATRVLDQWPEPASGTIGLGTLAASTGETKALRARSEGTLGQTPWIGMAIGLTCTALAAVMLG</sequence>
<feature type="signal peptide" evidence="2">
    <location>
        <begin position="1"/>
        <end position="20"/>
    </location>
</feature>
<keyword evidence="2" id="KW-0732">Signal</keyword>
<evidence type="ECO:0000313" key="4">
    <source>
        <dbReference type="Proteomes" id="UP000188318"/>
    </source>
</evidence>
<proteinExistence type="predicted"/>
<protein>
    <submittedName>
        <fullName evidence="3">Uncharacterized protein</fullName>
    </submittedName>
</protein>